<dbReference type="InterPro" id="IPR005586">
    <property type="entry name" value="ABC_trans_aux"/>
</dbReference>
<name>C3X603_9BURK</name>
<proteinExistence type="predicted"/>
<evidence type="ECO:0000256" key="1">
    <source>
        <dbReference type="SAM" id="SignalP"/>
    </source>
</evidence>
<dbReference type="Proteomes" id="UP000003973">
    <property type="component" value="Unassembled WGS sequence"/>
</dbReference>
<dbReference type="Gene3D" id="3.40.50.10610">
    <property type="entry name" value="ABC-type transport auxiliary lipoprotein component"/>
    <property type="match status" value="1"/>
</dbReference>
<evidence type="ECO:0000313" key="3">
    <source>
        <dbReference type="EMBL" id="EEO28639.1"/>
    </source>
</evidence>
<keyword evidence="1" id="KW-0732">Signal</keyword>
<dbReference type="PROSITE" id="PS51257">
    <property type="entry name" value="PROKAR_LIPOPROTEIN"/>
    <property type="match status" value="1"/>
</dbReference>
<reference evidence="3" key="1">
    <citation type="submission" date="2011-10" db="EMBL/GenBank/DDBJ databases">
        <title>The Genome Sequence of Oxalobacter formigenes HOxBLS.</title>
        <authorList>
            <consortium name="The Broad Institute Genome Sequencing Platform"/>
            <person name="Earl A."/>
            <person name="Ward D."/>
            <person name="Feldgarden M."/>
            <person name="Gevers D."/>
            <person name="Allison M.J."/>
            <person name="Humphrey S."/>
            <person name="Young S.K."/>
            <person name="Zeng Q."/>
            <person name="Gargeya S."/>
            <person name="Fitzgerald M."/>
            <person name="Haas B."/>
            <person name="Abouelleil A."/>
            <person name="Alvarado L."/>
            <person name="Arachchi H.M."/>
            <person name="Berlin A."/>
            <person name="Brown A."/>
            <person name="Chapman S.B."/>
            <person name="Chen Z."/>
            <person name="Dunbar C."/>
            <person name="Freedman E."/>
            <person name="Gearin G."/>
            <person name="Goldberg J."/>
            <person name="Griggs A."/>
            <person name="Gujja S."/>
            <person name="Heiman D."/>
            <person name="Howarth C."/>
            <person name="Larson L."/>
            <person name="Lui A."/>
            <person name="MacDonald P.J.P."/>
            <person name="Montmayeur A."/>
            <person name="Murphy C."/>
            <person name="Neiman D."/>
            <person name="Pearson M."/>
            <person name="Priest M."/>
            <person name="Roberts A."/>
            <person name="Saif S."/>
            <person name="Shea T."/>
            <person name="Shenoy N."/>
            <person name="Sisk P."/>
            <person name="Stolte C."/>
            <person name="Sykes S."/>
            <person name="Wortman J."/>
            <person name="Nusbaum C."/>
            <person name="Birren B."/>
        </authorList>
    </citation>
    <scope>NUCLEOTIDE SEQUENCE [LARGE SCALE GENOMIC DNA]</scope>
    <source>
        <strain evidence="3">HOxBLS</strain>
    </source>
</reference>
<dbReference type="Pfam" id="PF03886">
    <property type="entry name" value="ABC_trans_aux"/>
    <property type="match status" value="1"/>
</dbReference>
<dbReference type="HOGENOM" id="CLU_091341_1_0_4"/>
<dbReference type="EMBL" id="ACDP02000001">
    <property type="protein sequence ID" value="EEO28639.1"/>
    <property type="molecule type" value="Genomic_DNA"/>
</dbReference>
<evidence type="ECO:0000259" key="2">
    <source>
        <dbReference type="Pfam" id="PF03886"/>
    </source>
</evidence>
<dbReference type="AlphaFoldDB" id="C3X603"/>
<dbReference type="RefSeq" id="WP_005878522.1">
    <property type="nucleotide sequence ID" value="NZ_CABMNL010000001.1"/>
</dbReference>
<feature type="domain" description="ABC-type transport auxiliary lipoprotein component" evidence="2">
    <location>
        <begin position="55"/>
        <end position="191"/>
    </location>
</feature>
<sequence>MTKYIKFFLTTVLAVSLLTACAFGDRRPPATLYDLGPLKTENLSRLPAGMPVISTKVHAPEWMNENLMFYRLDYVNDQQVRFYTESSWNSPPSRLFKNRLDTYLVAAGSTVTGIRTSSPTLTLRIYLEDFSQHFSSPSDNTSRIVLRASLFRGRDLVAQKRFRKEVVSRTADAQGGARALAQSSDELIVEIMNWMAERSE</sequence>
<organism evidence="3 4">
    <name type="scientific">Oxalobacter paraformigenes</name>
    <dbReference type="NCBI Taxonomy" id="556268"/>
    <lineage>
        <taxon>Bacteria</taxon>
        <taxon>Pseudomonadati</taxon>
        <taxon>Pseudomonadota</taxon>
        <taxon>Betaproteobacteria</taxon>
        <taxon>Burkholderiales</taxon>
        <taxon>Oxalobacteraceae</taxon>
        <taxon>Oxalobacter</taxon>
    </lineage>
</organism>
<comment type="caution">
    <text evidence="3">The sequence shown here is derived from an EMBL/GenBank/DDBJ whole genome shotgun (WGS) entry which is preliminary data.</text>
</comment>
<gene>
    <name evidence="3" type="ORF">OFAG_01792</name>
</gene>
<accession>C3X603</accession>
<evidence type="ECO:0000313" key="4">
    <source>
        <dbReference type="Proteomes" id="UP000003973"/>
    </source>
</evidence>
<protein>
    <recommendedName>
        <fullName evidence="2">ABC-type transport auxiliary lipoprotein component domain-containing protein</fullName>
    </recommendedName>
</protein>
<feature type="chain" id="PRO_5002934094" description="ABC-type transport auxiliary lipoprotein component domain-containing protein" evidence="1">
    <location>
        <begin position="25"/>
        <end position="200"/>
    </location>
</feature>
<dbReference type="SUPFAM" id="SSF159594">
    <property type="entry name" value="XCC0632-like"/>
    <property type="match status" value="1"/>
</dbReference>
<keyword evidence="4" id="KW-1185">Reference proteome</keyword>
<dbReference type="eggNOG" id="COG3218">
    <property type="taxonomic scope" value="Bacteria"/>
</dbReference>
<feature type="signal peptide" evidence="1">
    <location>
        <begin position="1"/>
        <end position="24"/>
    </location>
</feature>